<organism evidence="2 3">
    <name type="scientific">Solanum commersonii</name>
    <name type="common">Commerson's wild potato</name>
    <name type="synonym">Commerson's nightshade</name>
    <dbReference type="NCBI Taxonomy" id="4109"/>
    <lineage>
        <taxon>Eukaryota</taxon>
        <taxon>Viridiplantae</taxon>
        <taxon>Streptophyta</taxon>
        <taxon>Embryophyta</taxon>
        <taxon>Tracheophyta</taxon>
        <taxon>Spermatophyta</taxon>
        <taxon>Magnoliopsida</taxon>
        <taxon>eudicotyledons</taxon>
        <taxon>Gunneridae</taxon>
        <taxon>Pentapetalae</taxon>
        <taxon>asterids</taxon>
        <taxon>lamiids</taxon>
        <taxon>Solanales</taxon>
        <taxon>Solanaceae</taxon>
        <taxon>Solanoideae</taxon>
        <taxon>Solaneae</taxon>
        <taxon>Solanum</taxon>
    </lineage>
</organism>
<dbReference type="EMBL" id="JACXVP010000009">
    <property type="protein sequence ID" value="KAG5587158.1"/>
    <property type="molecule type" value="Genomic_DNA"/>
</dbReference>
<reference evidence="2 3" key="1">
    <citation type="submission" date="2020-09" db="EMBL/GenBank/DDBJ databases">
        <title>De no assembly of potato wild relative species, Solanum commersonii.</title>
        <authorList>
            <person name="Cho K."/>
        </authorList>
    </citation>
    <scope>NUCLEOTIDE SEQUENCE [LARGE SCALE GENOMIC DNA]</scope>
    <source>
        <strain evidence="2">LZ3.2</strain>
        <tissue evidence="2">Leaf</tissue>
    </source>
</reference>
<comment type="caution">
    <text evidence="2">The sequence shown here is derived from an EMBL/GenBank/DDBJ whole genome shotgun (WGS) entry which is preliminary data.</text>
</comment>
<evidence type="ECO:0000256" key="1">
    <source>
        <dbReference type="SAM" id="MobiDB-lite"/>
    </source>
</evidence>
<evidence type="ECO:0000313" key="2">
    <source>
        <dbReference type="EMBL" id="KAG5587158.1"/>
    </source>
</evidence>
<name>A0A9J5XJ44_SOLCO</name>
<feature type="compositionally biased region" description="Basic and acidic residues" evidence="1">
    <location>
        <begin position="119"/>
        <end position="128"/>
    </location>
</feature>
<accession>A0A9J5XJ44</accession>
<protein>
    <submittedName>
        <fullName evidence="2">Uncharacterized protein</fullName>
    </submittedName>
</protein>
<proteinExistence type="predicted"/>
<gene>
    <name evidence="2" type="ORF">H5410_047592</name>
</gene>
<evidence type="ECO:0000313" key="3">
    <source>
        <dbReference type="Proteomes" id="UP000824120"/>
    </source>
</evidence>
<sequence>MGKQMGYQTNSISNLKEIRDMEKQLRKEREEDVEIEASARSPSLCLFQPFSSSATKETAMNRRKTTISGAGLETSTITIGRPEKLRDTKNHWILSVSLSQNQAIKSHLVPIEEHPEKSQKLRKWDKNNIKNPIAIRESNNR</sequence>
<dbReference type="AlphaFoldDB" id="A0A9J5XJ44"/>
<feature type="region of interest" description="Disordered" evidence="1">
    <location>
        <begin position="119"/>
        <end position="141"/>
    </location>
</feature>
<dbReference type="Proteomes" id="UP000824120">
    <property type="component" value="Chromosome 9"/>
</dbReference>
<keyword evidence="3" id="KW-1185">Reference proteome</keyword>